<dbReference type="AlphaFoldDB" id="A0A8E6B3W9"/>
<accession>A0A8E6B3W9</accession>
<dbReference type="InterPro" id="IPR028958">
    <property type="entry name" value="Imm42"/>
</dbReference>
<protein>
    <submittedName>
        <fullName evidence="1">Uncharacterized protein</fullName>
    </submittedName>
</protein>
<keyword evidence="2" id="KW-1185">Reference proteome</keyword>
<sequence>MIVGNPAIFAIESGISKIWEAPNYLALGYFVIHIENFRYGVHKPDATLLGCSYDEVKNRIFKRGMHTAPFSEESDAGLIADAYIKAIYAPKHENRKYFNLSAEDFCVHFYPKGNSCTWAPDGDEAFDDSSYILQFDIRNQVRLIGFKSSNFVPDPSTIRDLWVSAFDYYSLLEDWIAEFDRERNLMLKPGAKG</sequence>
<dbReference type="Pfam" id="PF15593">
    <property type="entry name" value="Imm42"/>
    <property type="match status" value="1"/>
</dbReference>
<evidence type="ECO:0000313" key="2">
    <source>
        <dbReference type="Proteomes" id="UP000676194"/>
    </source>
</evidence>
<name>A0A8E6B3W9_9BACT</name>
<dbReference type="EMBL" id="CP074694">
    <property type="protein sequence ID" value="QVL30974.1"/>
    <property type="molecule type" value="Genomic_DNA"/>
</dbReference>
<gene>
    <name evidence="1" type="ORF">KIH39_19265</name>
</gene>
<organism evidence="1 2">
    <name type="scientific">Telmatocola sphagniphila</name>
    <dbReference type="NCBI Taxonomy" id="1123043"/>
    <lineage>
        <taxon>Bacteria</taxon>
        <taxon>Pseudomonadati</taxon>
        <taxon>Planctomycetota</taxon>
        <taxon>Planctomycetia</taxon>
        <taxon>Gemmatales</taxon>
        <taxon>Gemmataceae</taxon>
    </lineage>
</organism>
<dbReference type="KEGG" id="tsph:KIH39_19265"/>
<evidence type="ECO:0000313" key="1">
    <source>
        <dbReference type="EMBL" id="QVL30974.1"/>
    </source>
</evidence>
<dbReference type="RefSeq" id="WP_213494856.1">
    <property type="nucleotide sequence ID" value="NZ_CP074694.1"/>
</dbReference>
<dbReference type="Proteomes" id="UP000676194">
    <property type="component" value="Chromosome"/>
</dbReference>
<reference evidence="1" key="1">
    <citation type="submission" date="2021-05" db="EMBL/GenBank/DDBJ databases">
        <title>Complete genome sequence of the cellulolytic planctomycete Telmatocola sphagniphila SP2T and characterization of the first cellulase from planctomycetes.</title>
        <authorList>
            <person name="Rakitin A.L."/>
            <person name="Beletsky A.V."/>
            <person name="Naumoff D.G."/>
            <person name="Kulichevskaya I.S."/>
            <person name="Mardanov A.V."/>
            <person name="Ravin N.V."/>
            <person name="Dedysh S.N."/>
        </authorList>
    </citation>
    <scope>NUCLEOTIDE SEQUENCE</scope>
    <source>
        <strain evidence="1">SP2T</strain>
    </source>
</reference>
<proteinExistence type="predicted"/>